<dbReference type="Pfam" id="PF13302">
    <property type="entry name" value="Acetyltransf_3"/>
    <property type="match status" value="1"/>
</dbReference>
<gene>
    <name evidence="2" type="ORF">ACFO3I_14285</name>
</gene>
<proteinExistence type="predicted"/>
<dbReference type="InterPro" id="IPR016181">
    <property type="entry name" value="Acyl_CoA_acyltransferase"/>
</dbReference>
<comment type="caution">
    <text evidence="2">The sequence shown here is derived from an EMBL/GenBank/DDBJ whole genome shotgun (WGS) entry which is preliminary data.</text>
</comment>
<keyword evidence="2" id="KW-0808">Transferase</keyword>
<evidence type="ECO:0000313" key="3">
    <source>
        <dbReference type="Proteomes" id="UP001595962"/>
    </source>
</evidence>
<dbReference type="GO" id="GO:0016746">
    <property type="term" value="F:acyltransferase activity"/>
    <property type="evidence" value="ECO:0007669"/>
    <property type="project" value="UniProtKB-KW"/>
</dbReference>
<name>A0ABV9JPP8_9GAMM</name>
<dbReference type="EMBL" id="JBHSGB010000012">
    <property type="protein sequence ID" value="MFC4656180.1"/>
    <property type="molecule type" value="Genomic_DNA"/>
</dbReference>
<keyword evidence="3" id="KW-1185">Reference proteome</keyword>
<keyword evidence="2" id="KW-0012">Acyltransferase</keyword>
<dbReference type="EC" id="2.3.-.-" evidence="2"/>
<protein>
    <submittedName>
        <fullName evidence="2">GNAT family N-acetyltransferase</fullName>
        <ecNumber evidence="2">2.3.-.-</ecNumber>
    </submittedName>
</protein>
<sequence length="336" mass="37461">MTAIQPTTLQSSQAGITAASPTQVRHVSVARLCQLDPGTVTHQQRLPLMLDLRAALAEQPQALSRSQAGRLAALAHYLCDWPGLKLLQQHGYQPVDPIEQLLPDIQLGRYAEACAALHNCNSSVARSKRLQAMKSGLQQAIQQQPYPAEALSQGAISLTLLQCHHVGDFGWQYGSSDIARLCNLPVFQSAEHWLAWLYQCKLERSRLLFAVIHKDFGLIGSVSLQLFHGVGFFYYWLGKDFQGQGFGPVAVDLLLQLGQRYLGMHCCFAKVFSFNLPSKKAILRIGFTHLPFTARAPSEHEEFYYLGPAQHLFWLHHQLQDLLSLLLSGIELEPLS</sequence>
<evidence type="ECO:0000259" key="1">
    <source>
        <dbReference type="Pfam" id="PF13302"/>
    </source>
</evidence>
<dbReference type="RefSeq" id="WP_377335015.1">
    <property type="nucleotide sequence ID" value="NZ_JBHSGB010000012.1"/>
</dbReference>
<organism evidence="2 3">
    <name type="scientific">Rheinheimera marina</name>
    <dbReference type="NCBI Taxonomy" id="1774958"/>
    <lineage>
        <taxon>Bacteria</taxon>
        <taxon>Pseudomonadati</taxon>
        <taxon>Pseudomonadota</taxon>
        <taxon>Gammaproteobacteria</taxon>
        <taxon>Chromatiales</taxon>
        <taxon>Chromatiaceae</taxon>
        <taxon>Rheinheimera</taxon>
    </lineage>
</organism>
<dbReference type="Gene3D" id="3.40.630.30">
    <property type="match status" value="1"/>
</dbReference>
<accession>A0ABV9JPP8</accession>
<feature type="domain" description="N-acetyltransferase" evidence="1">
    <location>
        <begin position="188"/>
        <end position="288"/>
    </location>
</feature>
<dbReference type="SUPFAM" id="SSF55729">
    <property type="entry name" value="Acyl-CoA N-acyltransferases (Nat)"/>
    <property type="match status" value="1"/>
</dbReference>
<dbReference type="Proteomes" id="UP001595962">
    <property type="component" value="Unassembled WGS sequence"/>
</dbReference>
<reference evidence="3" key="1">
    <citation type="journal article" date="2019" name="Int. J. Syst. Evol. Microbiol.">
        <title>The Global Catalogue of Microorganisms (GCM) 10K type strain sequencing project: providing services to taxonomists for standard genome sequencing and annotation.</title>
        <authorList>
            <consortium name="The Broad Institute Genomics Platform"/>
            <consortium name="The Broad Institute Genome Sequencing Center for Infectious Disease"/>
            <person name="Wu L."/>
            <person name="Ma J."/>
        </authorList>
    </citation>
    <scope>NUCLEOTIDE SEQUENCE [LARGE SCALE GENOMIC DNA]</scope>
    <source>
        <strain evidence="3">DT28</strain>
    </source>
</reference>
<evidence type="ECO:0000313" key="2">
    <source>
        <dbReference type="EMBL" id="MFC4656180.1"/>
    </source>
</evidence>
<dbReference type="InterPro" id="IPR000182">
    <property type="entry name" value="GNAT_dom"/>
</dbReference>